<reference evidence="2" key="1">
    <citation type="journal article" date="2019" name="G3 (Bethesda)">
        <title>Genome Assemblies of Two Rare Opportunistic Yeast Pathogens: Diutina rugosa (syn. Candida rugosa) and Trichomonascus ciferrii (syn. Candida ciferrii).</title>
        <authorList>
            <person name="Mixao V."/>
            <person name="Saus E."/>
            <person name="Hansen A.P."/>
            <person name="Lass-Florl C."/>
            <person name="Gabaldon T."/>
        </authorList>
    </citation>
    <scope>NUCLEOTIDE SEQUENCE</scope>
    <source>
        <strain evidence="2">CBS 4856</strain>
    </source>
</reference>
<accession>A0A642V9U4</accession>
<evidence type="ECO:0000313" key="3">
    <source>
        <dbReference type="Proteomes" id="UP000761534"/>
    </source>
</evidence>
<feature type="compositionally biased region" description="Basic and acidic residues" evidence="1">
    <location>
        <begin position="1"/>
        <end position="12"/>
    </location>
</feature>
<dbReference type="AlphaFoldDB" id="A0A642V9U4"/>
<feature type="compositionally biased region" description="Polar residues" evidence="1">
    <location>
        <begin position="68"/>
        <end position="83"/>
    </location>
</feature>
<feature type="compositionally biased region" description="Pro residues" evidence="1">
    <location>
        <begin position="15"/>
        <end position="25"/>
    </location>
</feature>
<comment type="caution">
    <text evidence="2">The sequence shown here is derived from an EMBL/GenBank/DDBJ whole genome shotgun (WGS) entry which is preliminary data.</text>
</comment>
<organism evidence="2 3">
    <name type="scientific">Trichomonascus ciferrii</name>
    <dbReference type="NCBI Taxonomy" id="44093"/>
    <lineage>
        <taxon>Eukaryota</taxon>
        <taxon>Fungi</taxon>
        <taxon>Dikarya</taxon>
        <taxon>Ascomycota</taxon>
        <taxon>Saccharomycotina</taxon>
        <taxon>Dipodascomycetes</taxon>
        <taxon>Dipodascales</taxon>
        <taxon>Trichomonascaceae</taxon>
        <taxon>Trichomonascus</taxon>
        <taxon>Trichomonascus ciferrii complex</taxon>
    </lineage>
</organism>
<feature type="compositionally biased region" description="Polar residues" evidence="1">
    <location>
        <begin position="110"/>
        <end position="128"/>
    </location>
</feature>
<feature type="compositionally biased region" description="Basic residues" evidence="1">
    <location>
        <begin position="84"/>
        <end position="97"/>
    </location>
</feature>
<protein>
    <submittedName>
        <fullName evidence="2">Uncharacterized protein</fullName>
    </submittedName>
</protein>
<keyword evidence="3" id="KW-1185">Reference proteome</keyword>
<gene>
    <name evidence="2" type="ORF">TRICI_001798</name>
</gene>
<name>A0A642V9U4_9ASCO</name>
<evidence type="ECO:0000256" key="1">
    <source>
        <dbReference type="SAM" id="MobiDB-lite"/>
    </source>
</evidence>
<proteinExistence type="predicted"/>
<sequence>MNDESERQKEAVKPPSTPPNNPATPKPQIDSSSPSKRTNSNLSPEQFAELGSNLKNRLSSALKKLKTTQDQMDPNTIPSPTKTHLSRSSRVGKGHRRTSSDSRIPITPPQAISHSASTSNIRPSTAPRQSKHKRRPLSISLPAPDQPQPTTAQTPTKRRSEEDEAVQTLMYMSSPRAQQPPKFE</sequence>
<dbReference type="Proteomes" id="UP000761534">
    <property type="component" value="Unassembled WGS sequence"/>
</dbReference>
<dbReference type="VEuPathDB" id="FungiDB:TRICI_001798"/>
<feature type="region of interest" description="Disordered" evidence="1">
    <location>
        <begin position="1"/>
        <end position="184"/>
    </location>
</feature>
<feature type="compositionally biased region" description="Polar residues" evidence="1">
    <location>
        <begin position="29"/>
        <end position="44"/>
    </location>
</feature>
<dbReference type="EMBL" id="SWFS01000127">
    <property type="protein sequence ID" value="KAA8916056.1"/>
    <property type="molecule type" value="Genomic_DNA"/>
</dbReference>
<evidence type="ECO:0000313" key="2">
    <source>
        <dbReference type="EMBL" id="KAA8916056.1"/>
    </source>
</evidence>